<dbReference type="Proteomes" id="UP001500034">
    <property type="component" value="Unassembled WGS sequence"/>
</dbReference>
<dbReference type="InterPro" id="IPR009057">
    <property type="entry name" value="Homeodomain-like_sf"/>
</dbReference>
<evidence type="ECO:0000313" key="7">
    <source>
        <dbReference type="Proteomes" id="UP001500034"/>
    </source>
</evidence>
<dbReference type="Pfam" id="PF16859">
    <property type="entry name" value="TetR_C_11"/>
    <property type="match status" value="1"/>
</dbReference>
<dbReference type="SUPFAM" id="SSF46689">
    <property type="entry name" value="Homeodomain-like"/>
    <property type="match status" value="1"/>
</dbReference>
<evidence type="ECO:0000313" key="6">
    <source>
        <dbReference type="EMBL" id="GAA3991620.1"/>
    </source>
</evidence>
<feature type="DNA-binding region" description="H-T-H motif" evidence="4">
    <location>
        <begin position="31"/>
        <end position="50"/>
    </location>
</feature>
<dbReference type="InterPro" id="IPR001647">
    <property type="entry name" value="HTH_TetR"/>
</dbReference>
<evidence type="ECO:0000256" key="4">
    <source>
        <dbReference type="PROSITE-ProRule" id="PRU00335"/>
    </source>
</evidence>
<keyword evidence="1" id="KW-0805">Transcription regulation</keyword>
<dbReference type="Pfam" id="PF00440">
    <property type="entry name" value="TetR_N"/>
    <property type="match status" value="1"/>
</dbReference>
<dbReference type="Gene3D" id="1.10.357.10">
    <property type="entry name" value="Tetracycline Repressor, domain 2"/>
    <property type="match status" value="1"/>
</dbReference>
<sequence length="188" mass="20796">MQGRPRDPARDEAIRKAALELVTERGYRGMSMEGVAARSGVSKQAVYRRYASKGELLLDALDSVGREVFPVPDTGSLRSDLLPMVRAAFDLHRYSDKAFSQAVAAEAAQGPDFARLAVESVINPRRDLFRGIIARARERGEVTCPDDDVLIDLIYGPMWYALLFDFDRLTDEYAESITDAVLAAARPA</sequence>
<dbReference type="InterPro" id="IPR036271">
    <property type="entry name" value="Tet_transcr_reg_TetR-rel_C_sf"/>
</dbReference>
<dbReference type="SUPFAM" id="SSF48498">
    <property type="entry name" value="Tetracyclin repressor-like, C-terminal domain"/>
    <property type="match status" value="1"/>
</dbReference>
<dbReference type="PROSITE" id="PS50977">
    <property type="entry name" value="HTH_TETR_2"/>
    <property type="match status" value="1"/>
</dbReference>
<evidence type="ECO:0000256" key="3">
    <source>
        <dbReference type="ARBA" id="ARBA00023163"/>
    </source>
</evidence>
<dbReference type="InterPro" id="IPR011075">
    <property type="entry name" value="TetR_C"/>
</dbReference>
<keyword evidence="3" id="KW-0804">Transcription</keyword>
<evidence type="ECO:0000256" key="1">
    <source>
        <dbReference type="ARBA" id="ARBA00023015"/>
    </source>
</evidence>
<dbReference type="EMBL" id="BAABCQ010000092">
    <property type="protein sequence ID" value="GAA3991620.1"/>
    <property type="molecule type" value="Genomic_DNA"/>
</dbReference>
<organism evidence="6 7">
    <name type="scientific">Streptomyces marokkonensis</name>
    <dbReference type="NCBI Taxonomy" id="324855"/>
    <lineage>
        <taxon>Bacteria</taxon>
        <taxon>Bacillati</taxon>
        <taxon>Actinomycetota</taxon>
        <taxon>Actinomycetes</taxon>
        <taxon>Kitasatosporales</taxon>
        <taxon>Streptomycetaceae</taxon>
        <taxon>Streptomyces</taxon>
    </lineage>
</organism>
<dbReference type="Gene3D" id="1.10.10.60">
    <property type="entry name" value="Homeodomain-like"/>
    <property type="match status" value="1"/>
</dbReference>
<evidence type="ECO:0000259" key="5">
    <source>
        <dbReference type="PROSITE" id="PS50977"/>
    </source>
</evidence>
<dbReference type="InterPro" id="IPR050109">
    <property type="entry name" value="HTH-type_TetR-like_transc_reg"/>
</dbReference>
<dbReference type="PANTHER" id="PTHR30055:SF148">
    <property type="entry name" value="TETR-FAMILY TRANSCRIPTIONAL REGULATOR"/>
    <property type="match status" value="1"/>
</dbReference>
<keyword evidence="7" id="KW-1185">Reference proteome</keyword>
<name>A0ABP7R4M0_9ACTN</name>
<gene>
    <name evidence="6" type="ORF">GCM10022384_44260</name>
</gene>
<dbReference type="RefSeq" id="WP_345594709.1">
    <property type="nucleotide sequence ID" value="NZ_BAABCQ010000092.1"/>
</dbReference>
<accession>A0ABP7R4M0</accession>
<dbReference type="PANTHER" id="PTHR30055">
    <property type="entry name" value="HTH-TYPE TRANSCRIPTIONAL REGULATOR RUTR"/>
    <property type="match status" value="1"/>
</dbReference>
<dbReference type="PRINTS" id="PR00455">
    <property type="entry name" value="HTHTETR"/>
</dbReference>
<proteinExistence type="predicted"/>
<keyword evidence="2 4" id="KW-0238">DNA-binding</keyword>
<feature type="domain" description="HTH tetR-type" evidence="5">
    <location>
        <begin position="8"/>
        <end position="68"/>
    </location>
</feature>
<comment type="caution">
    <text evidence="6">The sequence shown here is derived from an EMBL/GenBank/DDBJ whole genome shotgun (WGS) entry which is preliminary data.</text>
</comment>
<protein>
    <submittedName>
        <fullName evidence="6">TetR/AcrR family transcriptional regulator</fullName>
    </submittedName>
</protein>
<reference evidence="7" key="1">
    <citation type="journal article" date="2019" name="Int. J. Syst. Evol. Microbiol.">
        <title>The Global Catalogue of Microorganisms (GCM) 10K type strain sequencing project: providing services to taxonomists for standard genome sequencing and annotation.</title>
        <authorList>
            <consortium name="The Broad Institute Genomics Platform"/>
            <consortium name="The Broad Institute Genome Sequencing Center for Infectious Disease"/>
            <person name="Wu L."/>
            <person name="Ma J."/>
        </authorList>
    </citation>
    <scope>NUCLEOTIDE SEQUENCE [LARGE SCALE GENOMIC DNA]</scope>
    <source>
        <strain evidence="7">JCM 17027</strain>
    </source>
</reference>
<evidence type="ECO:0000256" key="2">
    <source>
        <dbReference type="ARBA" id="ARBA00023125"/>
    </source>
</evidence>